<dbReference type="Pfam" id="PF07501">
    <property type="entry name" value="G5"/>
    <property type="match status" value="1"/>
</dbReference>
<dbReference type="SUPFAM" id="SSF50685">
    <property type="entry name" value="Barwin-like endoglucanases"/>
    <property type="match status" value="1"/>
</dbReference>
<organism evidence="5 6">
    <name type="scientific">Alkalibacillus salilacus</name>
    <dbReference type="NCBI Taxonomy" id="284582"/>
    <lineage>
        <taxon>Bacteria</taxon>
        <taxon>Bacillati</taxon>
        <taxon>Bacillota</taxon>
        <taxon>Bacilli</taxon>
        <taxon>Bacillales</taxon>
        <taxon>Bacillaceae</taxon>
        <taxon>Alkalibacillus</taxon>
    </lineage>
</organism>
<protein>
    <submittedName>
        <fullName evidence="5">Uncharacterized protein YabE (DUF348 family)</fullName>
    </submittedName>
</protein>
<dbReference type="PANTHER" id="PTHR39160:SF4">
    <property type="entry name" value="RESUSCITATION-PROMOTING FACTOR RPFB"/>
    <property type="match status" value="1"/>
</dbReference>
<keyword evidence="1" id="KW-0732">Signal</keyword>
<keyword evidence="3" id="KW-1133">Transmembrane helix</keyword>
<dbReference type="SMART" id="SM01208">
    <property type="entry name" value="G5"/>
    <property type="match status" value="1"/>
</dbReference>
<dbReference type="InterPro" id="IPR010611">
    <property type="entry name" value="3D_dom"/>
</dbReference>
<dbReference type="Gene3D" id="2.20.230.10">
    <property type="entry name" value="Resuscitation-promoting factor rpfb"/>
    <property type="match status" value="1"/>
</dbReference>
<dbReference type="InterPro" id="IPR011098">
    <property type="entry name" value="G5_dom"/>
</dbReference>
<sequence>MANLEQAKGSRRRFTSKHMSIIFFSVLIAFFSVAMFISDAMKAEVSVSINGEEETVHSTAETVEELLTEIDLEVGKHDELSKSLDAPVEDGMELTYNETDEVIVTIGNKSNHYYTTEDNVQNFLNDEGIELSENDQMSVSAQDDIRNNMHIAINKALEVTINDGGEKQTAHVPNQTVENLLNKQGITLDDNDRINVDPAEKVKDNQTIEIVRVSTEYETVEKDVPHETETREDDSILQGESEVVQSGQDGKKVEEYKITKENGEEVSRELVDEEIVEESENRVVAKGTKQPTQTAQSSSESSDVQQVSESSGGFQTFTSTKYTANCSGCSGVTATGVNVSNKTTHNGMRIIAVDPSVIPLHSRVEVKTPSGSFTAIALDTGGAINGNKIDILASSKSEAYRWGHRTVQVRVLD</sequence>
<comment type="caution">
    <text evidence="5">The sequence shown here is derived from an EMBL/GenBank/DDBJ whole genome shotgun (WGS) entry which is preliminary data.</text>
</comment>
<dbReference type="Pfam" id="PF06725">
    <property type="entry name" value="3D"/>
    <property type="match status" value="1"/>
</dbReference>
<dbReference type="Gene3D" id="2.40.40.10">
    <property type="entry name" value="RlpA-like domain"/>
    <property type="match status" value="1"/>
</dbReference>
<keyword evidence="3" id="KW-0472">Membrane</keyword>
<dbReference type="Pfam" id="PF03990">
    <property type="entry name" value="DUF348"/>
    <property type="match status" value="3"/>
</dbReference>
<evidence type="ECO:0000259" key="4">
    <source>
        <dbReference type="PROSITE" id="PS51109"/>
    </source>
</evidence>
<gene>
    <name evidence="5" type="ORF">J2S77_000389</name>
</gene>
<feature type="compositionally biased region" description="Low complexity" evidence="2">
    <location>
        <begin position="296"/>
        <end position="310"/>
    </location>
</feature>
<feature type="region of interest" description="Disordered" evidence="2">
    <location>
        <begin position="219"/>
        <end position="310"/>
    </location>
</feature>
<feature type="compositionally biased region" description="Basic and acidic residues" evidence="2">
    <location>
        <begin position="219"/>
        <end position="229"/>
    </location>
</feature>
<feature type="compositionally biased region" description="Basic and acidic residues" evidence="2">
    <location>
        <begin position="249"/>
        <end position="270"/>
    </location>
</feature>
<feature type="transmembrane region" description="Helical" evidence="3">
    <location>
        <begin position="21"/>
        <end position="38"/>
    </location>
</feature>
<evidence type="ECO:0000256" key="1">
    <source>
        <dbReference type="ARBA" id="ARBA00022729"/>
    </source>
</evidence>
<evidence type="ECO:0000256" key="2">
    <source>
        <dbReference type="SAM" id="MobiDB-lite"/>
    </source>
</evidence>
<evidence type="ECO:0000256" key="3">
    <source>
        <dbReference type="SAM" id="Phobius"/>
    </source>
</evidence>
<dbReference type="InterPro" id="IPR051933">
    <property type="entry name" value="Resuscitation_pf_RpfB"/>
</dbReference>
<accession>A0ABT9VBT8</accession>
<dbReference type="PANTHER" id="PTHR39160">
    <property type="entry name" value="CELL WALL-BINDING PROTEIN YOCH"/>
    <property type="match status" value="1"/>
</dbReference>
<keyword evidence="3" id="KW-0812">Transmembrane</keyword>
<dbReference type="RefSeq" id="WP_306974138.1">
    <property type="nucleotide sequence ID" value="NZ_JAUSTQ010000001.1"/>
</dbReference>
<dbReference type="InterPro" id="IPR059180">
    <property type="entry name" value="3D_YorM"/>
</dbReference>
<dbReference type="InterPro" id="IPR036908">
    <property type="entry name" value="RlpA-like_sf"/>
</dbReference>
<dbReference type="InterPro" id="IPR007137">
    <property type="entry name" value="DUF348"/>
</dbReference>
<evidence type="ECO:0000313" key="5">
    <source>
        <dbReference type="EMBL" id="MDQ0158439.1"/>
    </source>
</evidence>
<dbReference type="CDD" id="cd14667">
    <property type="entry name" value="3D_containing_proteins"/>
    <property type="match status" value="1"/>
</dbReference>
<keyword evidence="6" id="KW-1185">Reference proteome</keyword>
<dbReference type="PROSITE" id="PS51109">
    <property type="entry name" value="G5"/>
    <property type="match status" value="1"/>
</dbReference>
<evidence type="ECO:0000313" key="6">
    <source>
        <dbReference type="Proteomes" id="UP001224359"/>
    </source>
</evidence>
<dbReference type="EMBL" id="JAUSTQ010000001">
    <property type="protein sequence ID" value="MDQ0158439.1"/>
    <property type="molecule type" value="Genomic_DNA"/>
</dbReference>
<name>A0ABT9VBT8_9BACI</name>
<proteinExistence type="predicted"/>
<reference evidence="5 6" key="1">
    <citation type="submission" date="2023-07" db="EMBL/GenBank/DDBJ databases">
        <title>Genomic Encyclopedia of Type Strains, Phase IV (KMG-IV): sequencing the most valuable type-strain genomes for metagenomic binning, comparative biology and taxonomic classification.</title>
        <authorList>
            <person name="Goeker M."/>
        </authorList>
    </citation>
    <scope>NUCLEOTIDE SEQUENCE [LARGE SCALE GENOMIC DNA]</scope>
    <source>
        <strain evidence="5 6">DSM 16460</strain>
    </source>
</reference>
<feature type="domain" description="G5" evidence="4">
    <location>
        <begin position="210"/>
        <end position="290"/>
    </location>
</feature>
<dbReference type="Proteomes" id="UP001224359">
    <property type="component" value="Unassembled WGS sequence"/>
</dbReference>